<keyword evidence="4" id="KW-1185">Reference proteome</keyword>
<name>A0ABT1CVB7_9HYPH</name>
<evidence type="ECO:0000256" key="2">
    <source>
        <dbReference type="SAM" id="Phobius"/>
    </source>
</evidence>
<proteinExistence type="predicted"/>
<feature type="coiled-coil region" evidence="1">
    <location>
        <begin position="112"/>
        <end position="139"/>
    </location>
</feature>
<keyword evidence="1" id="KW-0175">Coiled coil</keyword>
<accession>A0ABT1CVB7</accession>
<keyword evidence="2" id="KW-0812">Transmembrane</keyword>
<feature type="transmembrane region" description="Helical" evidence="2">
    <location>
        <begin position="34"/>
        <end position="54"/>
    </location>
</feature>
<dbReference type="Proteomes" id="UP001320715">
    <property type="component" value="Unassembled WGS sequence"/>
</dbReference>
<protein>
    <submittedName>
        <fullName evidence="3">Uncharacterized protein</fullName>
    </submittedName>
</protein>
<evidence type="ECO:0000313" key="4">
    <source>
        <dbReference type="Proteomes" id="UP001320715"/>
    </source>
</evidence>
<comment type="caution">
    <text evidence="3">The sequence shown here is derived from an EMBL/GenBank/DDBJ whole genome shotgun (WGS) entry which is preliminary data.</text>
</comment>
<evidence type="ECO:0000256" key="1">
    <source>
        <dbReference type="SAM" id="Coils"/>
    </source>
</evidence>
<organism evidence="3 4">
    <name type="scientific">Hoeflea alexandrii</name>
    <dbReference type="NCBI Taxonomy" id="288436"/>
    <lineage>
        <taxon>Bacteria</taxon>
        <taxon>Pseudomonadati</taxon>
        <taxon>Pseudomonadota</taxon>
        <taxon>Alphaproteobacteria</taxon>
        <taxon>Hyphomicrobiales</taxon>
        <taxon>Rhizobiaceae</taxon>
        <taxon>Hoeflea</taxon>
    </lineage>
</organism>
<reference evidence="3 4" key="1">
    <citation type="submission" date="2020-01" db="EMBL/GenBank/DDBJ databases">
        <title>Genomes of bacteria type strains.</title>
        <authorList>
            <person name="Chen J."/>
            <person name="Zhu S."/>
            <person name="Yang J."/>
        </authorList>
    </citation>
    <scope>NUCLEOTIDE SEQUENCE [LARGE SCALE GENOMIC DNA]</scope>
    <source>
        <strain evidence="3 4">DSM 16655</strain>
    </source>
</reference>
<dbReference type="RefSeq" id="WP_252916830.1">
    <property type="nucleotide sequence ID" value="NZ_JAAAML010000003.1"/>
</dbReference>
<gene>
    <name evidence="3" type="ORF">GTW23_18160</name>
</gene>
<evidence type="ECO:0000313" key="3">
    <source>
        <dbReference type="EMBL" id="MCO6410113.1"/>
    </source>
</evidence>
<keyword evidence="2" id="KW-0472">Membrane</keyword>
<dbReference type="EMBL" id="JAAAML010000003">
    <property type="protein sequence ID" value="MCO6410113.1"/>
    <property type="molecule type" value="Genomic_DNA"/>
</dbReference>
<keyword evidence="2" id="KW-1133">Transmembrane helix</keyword>
<sequence>MLILLTLLKWGLPALILVAPIAASAWFPSARRVLMFALPIPLFVIAAAGAWLWLNQESAVLRAVHERVTEMVAGAEIAALKARLEAEEKISAARGQVAAEANRRLVVEIDARVNLSRRLAAIQTENEILNDDLADLLSRPVAGDCAVDPDLIGRLRGR</sequence>